<dbReference type="InterPro" id="IPR000595">
    <property type="entry name" value="cNMP-bd_dom"/>
</dbReference>
<dbReference type="CDD" id="cd00038">
    <property type="entry name" value="CAP_ED"/>
    <property type="match status" value="1"/>
</dbReference>
<dbReference type="Pfam" id="PF00027">
    <property type="entry name" value="cNMP_binding"/>
    <property type="match status" value="1"/>
</dbReference>
<dbReference type="SUPFAM" id="SSF51206">
    <property type="entry name" value="cAMP-binding domain-like"/>
    <property type="match status" value="1"/>
</dbReference>
<dbReference type="PROSITE" id="PS50042">
    <property type="entry name" value="CNMP_BINDING_3"/>
    <property type="match status" value="1"/>
</dbReference>
<dbReference type="InterPro" id="IPR014710">
    <property type="entry name" value="RmlC-like_jellyroll"/>
</dbReference>
<dbReference type="EMBL" id="BAAAQD010000015">
    <property type="protein sequence ID" value="GAA1538776.1"/>
    <property type="molecule type" value="Genomic_DNA"/>
</dbReference>
<dbReference type="Gene3D" id="2.60.120.10">
    <property type="entry name" value="Jelly Rolls"/>
    <property type="match status" value="1"/>
</dbReference>
<dbReference type="RefSeq" id="WP_344506363.1">
    <property type="nucleotide sequence ID" value="NZ_BAAAQD010000015.1"/>
</dbReference>
<accession>A0ABN2BFZ3</accession>
<dbReference type="Proteomes" id="UP001501470">
    <property type="component" value="Unassembled WGS sequence"/>
</dbReference>
<evidence type="ECO:0000259" key="1">
    <source>
        <dbReference type="PROSITE" id="PS50042"/>
    </source>
</evidence>
<dbReference type="InterPro" id="IPR018490">
    <property type="entry name" value="cNMP-bd_dom_sf"/>
</dbReference>
<feature type="domain" description="Cyclic nucleotide-binding" evidence="1">
    <location>
        <begin position="13"/>
        <end position="116"/>
    </location>
</feature>
<protein>
    <submittedName>
        <fullName evidence="2">Cyclic nucleotide-binding domain-containing protein</fullName>
    </submittedName>
</protein>
<proteinExistence type="predicted"/>
<gene>
    <name evidence="2" type="ORF">GCM10009827_067460</name>
</gene>
<evidence type="ECO:0000313" key="3">
    <source>
        <dbReference type="Proteomes" id="UP001501470"/>
    </source>
</evidence>
<dbReference type="SMART" id="SM00100">
    <property type="entry name" value="cNMP"/>
    <property type="match status" value="1"/>
</dbReference>
<sequence>MTTTYDLLVTHPFLAGLPTEHVERLSRWASPAPFSAGTRIFEENDRADRFWLIRGGSVHLDIRVPGRGDAVIETIGAGTVLGWSWMFPPFRWHFGAVAVDQVRSIAIDGAAVRSLLDADPGFGYELTKRFMAVVVERMQATRIRLLDLYKAPA</sequence>
<organism evidence="2 3">
    <name type="scientific">Dactylosporangium maewongense</name>
    <dbReference type="NCBI Taxonomy" id="634393"/>
    <lineage>
        <taxon>Bacteria</taxon>
        <taxon>Bacillati</taxon>
        <taxon>Actinomycetota</taxon>
        <taxon>Actinomycetes</taxon>
        <taxon>Micromonosporales</taxon>
        <taxon>Micromonosporaceae</taxon>
        <taxon>Dactylosporangium</taxon>
    </lineage>
</organism>
<reference evidence="2 3" key="1">
    <citation type="journal article" date="2019" name="Int. J. Syst. Evol. Microbiol.">
        <title>The Global Catalogue of Microorganisms (GCM) 10K type strain sequencing project: providing services to taxonomists for standard genome sequencing and annotation.</title>
        <authorList>
            <consortium name="The Broad Institute Genomics Platform"/>
            <consortium name="The Broad Institute Genome Sequencing Center for Infectious Disease"/>
            <person name="Wu L."/>
            <person name="Ma J."/>
        </authorList>
    </citation>
    <scope>NUCLEOTIDE SEQUENCE [LARGE SCALE GENOMIC DNA]</scope>
    <source>
        <strain evidence="2 3">JCM 15933</strain>
    </source>
</reference>
<keyword evidence="3" id="KW-1185">Reference proteome</keyword>
<name>A0ABN2BFZ3_9ACTN</name>
<comment type="caution">
    <text evidence="2">The sequence shown here is derived from an EMBL/GenBank/DDBJ whole genome shotgun (WGS) entry which is preliminary data.</text>
</comment>
<evidence type="ECO:0000313" key="2">
    <source>
        <dbReference type="EMBL" id="GAA1538776.1"/>
    </source>
</evidence>